<dbReference type="AlphaFoldDB" id="A0A4U1J9Q5"/>
<evidence type="ECO:0000313" key="3">
    <source>
        <dbReference type="Proteomes" id="UP000309215"/>
    </source>
</evidence>
<feature type="signal peptide" evidence="1">
    <location>
        <begin position="1"/>
        <end position="24"/>
    </location>
</feature>
<proteinExistence type="predicted"/>
<organism evidence="2 3">
    <name type="scientific">Polyangium fumosum</name>
    <dbReference type="NCBI Taxonomy" id="889272"/>
    <lineage>
        <taxon>Bacteria</taxon>
        <taxon>Pseudomonadati</taxon>
        <taxon>Myxococcota</taxon>
        <taxon>Polyangia</taxon>
        <taxon>Polyangiales</taxon>
        <taxon>Polyangiaceae</taxon>
        <taxon>Polyangium</taxon>
    </lineage>
</organism>
<accession>A0A4U1J9Q5</accession>
<feature type="chain" id="PRO_5020894978" evidence="1">
    <location>
        <begin position="25"/>
        <end position="281"/>
    </location>
</feature>
<name>A0A4U1J9Q5_9BACT</name>
<evidence type="ECO:0000256" key="1">
    <source>
        <dbReference type="SAM" id="SignalP"/>
    </source>
</evidence>
<dbReference type="RefSeq" id="WP_136931520.1">
    <property type="nucleotide sequence ID" value="NZ_SSMQ01000027.1"/>
</dbReference>
<keyword evidence="3" id="KW-1185">Reference proteome</keyword>
<dbReference type="EMBL" id="SSMQ01000027">
    <property type="protein sequence ID" value="TKD03786.1"/>
    <property type="molecule type" value="Genomic_DNA"/>
</dbReference>
<dbReference type="Proteomes" id="UP000309215">
    <property type="component" value="Unassembled WGS sequence"/>
</dbReference>
<evidence type="ECO:0000313" key="2">
    <source>
        <dbReference type="EMBL" id="TKD03786.1"/>
    </source>
</evidence>
<reference evidence="2 3" key="1">
    <citation type="submission" date="2019-04" db="EMBL/GenBank/DDBJ databases">
        <authorList>
            <person name="Li Y."/>
            <person name="Wang J."/>
        </authorList>
    </citation>
    <scope>NUCLEOTIDE SEQUENCE [LARGE SCALE GENOMIC DNA]</scope>
    <source>
        <strain evidence="2 3">DSM 14668</strain>
    </source>
</reference>
<dbReference type="PROSITE" id="PS51257">
    <property type="entry name" value="PROKAR_LIPOPROTEIN"/>
    <property type="match status" value="1"/>
</dbReference>
<protein>
    <submittedName>
        <fullName evidence="2">Uncharacterized protein</fullName>
    </submittedName>
</protein>
<comment type="caution">
    <text evidence="2">The sequence shown here is derived from an EMBL/GenBank/DDBJ whole genome shotgun (WGS) entry which is preliminary data.</text>
</comment>
<keyword evidence="1" id="KW-0732">Signal</keyword>
<gene>
    <name evidence="2" type="ORF">E8A74_24665</name>
</gene>
<sequence>MKRSMVRMGLSSAAGVFLVGLSLAAGALASACGPAETTSGKRVALQTRIVADDGIDAPFVNAYGWSIRLSLAAVSVGPLYYFNGAPIFSASAAPLPPRDRFARFLGLGLAHAHPGHYQAGDAMGQVLVSSSVDLAQGPADLPPGDGVTGLYRSGRFSYEPAPVGDAKDTLAGHVVVLEGEAQKDTLTRIFRVEADAADVLDAYGEPRLEGCAFEGAPDVQNDGTITIHVAPSVWLDQAEFDAVPESTDGSPVVLPRDGVAFRAITRGFKKGAAVTFDYSTP</sequence>
<dbReference type="OrthoDB" id="5509987at2"/>